<reference evidence="1 2" key="1">
    <citation type="submission" date="2019-12" db="EMBL/GenBank/DDBJ databases">
        <authorList>
            <person name="Kim Y.S."/>
        </authorList>
    </citation>
    <scope>NUCLEOTIDE SEQUENCE [LARGE SCALE GENOMIC DNA]</scope>
    <source>
        <strain evidence="1 2">GA093</strain>
    </source>
</reference>
<proteinExistence type="predicted"/>
<evidence type="ECO:0000313" key="1">
    <source>
        <dbReference type="EMBL" id="MWB96741.1"/>
    </source>
</evidence>
<name>A0A6I4NRJ2_9FLAO</name>
<sequence>MNKPTKKKNNYNTEILKRLLQKYGVSKRYITMSLSGDRESETSAKIKTDYKLMEKEISKTLNGL</sequence>
<comment type="caution">
    <text evidence="1">The sequence shown here is derived from an EMBL/GenBank/DDBJ whole genome shotgun (WGS) entry which is preliminary data.</text>
</comment>
<organism evidence="1 2">
    <name type="scientific">Flavobacterium hydrocarbonoxydans</name>
    <dbReference type="NCBI Taxonomy" id="2683249"/>
    <lineage>
        <taxon>Bacteria</taxon>
        <taxon>Pseudomonadati</taxon>
        <taxon>Bacteroidota</taxon>
        <taxon>Flavobacteriia</taxon>
        <taxon>Flavobacteriales</taxon>
        <taxon>Flavobacteriaceae</taxon>
        <taxon>Flavobacterium</taxon>
    </lineage>
</organism>
<gene>
    <name evidence="1" type="ORF">GON26_20455</name>
</gene>
<accession>A0A6I4NRJ2</accession>
<keyword evidence="2" id="KW-1185">Reference proteome</keyword>
<dbReference type="AlphaFoldDB" id="A0A6I4NRJ2"/>
<dbReference type="Proteomes" id="UP000471501">
    <property type="component" value="Unassembled WGS sequence"/>
</dbReference>
<protein>
    <submittedName>
        <fullName evidence="1">Uncharacterized protein</fullName>
    </submittedName>
</protein>
<dbReference type="RefSeq" id="WP_160376628.1">
    <property type="nucleotide sequence ID" value="NZ_WSTB01000018.1"/>
</dbReference>
<dbReference type="EMBL" id="WSTB01000018">
    <property type="protein sequence ID" value="MWB96741.1"/>
    <property type="molecule type" value="Genomic_DNA"/>
</dbReference>
<evidence type="ECO:0000313" key="2">
    <source>
        <dbReference type="Proteomes" id="UP000471501"/>
    </source>
</evidence>